<proteinExistence type="predicted"/>
<name>A0A4C1YFT5_EUMVA</name>
<evidence type="ECO:0000313" key="1">
    <source>
        <dbReference type="EMBL" id="GBP73662.1"/>
    </source>
</evidence>
<dbReference type="EMBL" id="BGZK01001182">
    <property type="protein sequence ID" value="GBP73662.1"/>
    <property type="molecule type" value="Genomic_DNA"/>
</dbReference>
<reference evidence="1 2" key="1">
    <citation type="journal article" date="2019" name="Commun. Biol.">
        <title>The bagworm genome reveals a unique fibroin gene that provides high tensile strength.</title>
        <authorList>
            <person name="Kono N."/>
            <person name="Nakamura H."/>
            <person name="Ohtoshi R."/>
            <person name="Tomita M."/>
            <person name="Numata K."/>
            <person name="Arakawa K."/>
        </authorList>
    </citation>
    <scope>NUCLEOTIDE SEQUENCE [LARGE SCALE GENOMIC DNA]</scope>
</reference>
<protein>
    <submittedName>
        <fullName evidence="1">Uncharacterized protein</fullName>
    </submittedName>
</protein>
<organism evidence="1 2">
    <name type="scientific">Eumeta variegata</name>
    <name type="common">Bagworm moth</name>
    <name type="synonym">Eumeta japonica</name>
    <dbReference type="NCBI Taxonomy" id="151549"/>
    <lineage>
        <taxon>Eukaryota</taxon>
        <taxon>Metazoa</taxon>
        <taxon>Ecdysozoa</taxon>
        <taxon>Arthropoda</taxon>
        <taxon>Hexapoda</taxon>
        <taxon>Insecta</taxon>
        <taxon>Pterygota</taxon>
        <taxon>Neoptera</taxon>
        <taxon>Endopterygota</taxon>
        <taxon>Lepidoptera</taxon>
        <taxon>Glossata</taxon>
        <taxon>Ditrysia</taxon>
        <taxon>Tineoidea</taxon>
        <taxon>Psychidae</taxon>
        <taxon>Oiketicinae</taxon>
        <taxon>Eumeta</taxon>
    </lineage>
</organism>
<sequence>MRKPVCINKHAYKWLHADGPLASETLHKPRFLACASYRVFLRRRLPAHAGFTQVGVHANRTVTYRRTLALRKPVCINKQHTYKWLHADGPLASETLHKPRFLACASYRVSFYT</sequence>
<gene>
    <name evidence="1" type="ORF">EVAR_103943_1</name>
</gene>
<dbReference type="AlphaFoldDB" id="A0A4C1YFT5"/>
<accession>A0A4C1YFT5</accession>
<keyword evidence="2" id="KW-1185">Reference proteome</keyword>
<comment type="caution">
    <text evidence="1">The sequence shown here is derived from an EMBL/GenBank/DDBJ whole genome shotgun (WGS) entry which is preliminary data.</text>
</comment>
<evidence type="ECO:0000313" key="2">
    <source>
        <dbReference type="Proteomes" id="UP000299102"/>
    </source>
</evidence>
<dbReference type="Proteomes" id="UP000299102">
    <property type="component" value="Unassembled WGS sequence"/>
</dbReference>